<dbReference type="CDD" id="cd07563">
    <property type="entry name" value="Peptidase_S41_IRBP"/>
    <property type="match status" value="1"/>
</dbReference>
<accession>A0A917S2F0</accession>
<organism evidence="2 3">
    <name type="scientific">Microlunatus endophyticus</name>
    <dbReference type="NCBI Taxonomy" id="1716077"/>
    <lineage>
        <taxon>Bacteria</taxon>
        <taxon>Bacillati</taxon>
        <taxon>Actinomycetota</taxon>
        <taxon>Actinomycetes</taxon>
        <taxon>Propionibacteriales</taxon>
        <taxon>Propionibacteriaceae</taxon>
        <taxon>Microlunatus</taxon>
    </lineage>
</organism>
<evidence type="ECO:0000259" key="1">
    <source>
        <dbReference type="SMART" id="SM00245"/>
    </source>
</evidence>
<reference evidence="2" key="1">
    <citation type="journal article" date="2014" name="Int. J. Syst. Evol. Microbiol.">
        <title>Complete genome sequence of Corynebacterium casei LMG S-19264T (=DSM 44701T), isolated from a smear-ripened cheese.</title>
        <authorList>
            <consortium name="US DOE Joint Genome Institute (JGI-PGF)"/>
            <person name="Walter F."/>
            <person name="Albersmeier A."/>
            <person name="Kalinowski J."/>
            <person name="Ruckert C."/>
        </authorList>
    </citation>
    <scope>NUCLEOTIDE SEQUENCE</scope>
    <source>
        <strain evidence="2">CGMCC 4.7306</strain>
    </source>
</reference>
<dbReference type="GO" id="GO:0008236">
    <property type="term" value="F:serine-type peptidase activity"/>
    <property type="evidence" value="ECO:0007669"/>
    <property type="project" value="InterPro"/>
</dbReference>
<dbReference type="Pfam" id="PF03572">
    <property type="entry name" value="Peptidase_S41"/>
    <property type="match status" value="1"/>
</dbReference>
<evidence type="ECO:0000313" key="2">
    <source>
        <dbReference type="EMBL" id="GGL52798.1"/>
    </source>
</evidence>
<dbReference type="PANTHER" id="PTHR11261">
    <property type="entry name" value="INTERPHOTORECEPTOR RETINOID-BINDING PROTEIN"/>
    <property type="match status" value="1"/>
</dbReference>
<dbReference type="Gene3D" id="3.30.750.44">
    <property type="match status" value="1"/>
</dbReference>
<keyword evidence="3" id="KW-1185">Reference proteome</keyword>
<gene>
    <name evidence="2" type="ORF">GCM10011575_08980</name>
</gene>
<name>A0A917S2F0_9ACTN</name>
<dbReference type="RefSeq" id="WP_229669712.1">
    <property type="nucleotide sequence ID" value="NZ_BMMZ01000002.1"/>
</dbReference>
<sequence>MLVGMSDQLVQLRKLINDNYVCPDAANTITEGLVELMIPDDPARAAVILTDHLQRINHDRHLRVRRRPPGATVQDDDLDGRYVVQARENAGGVRAVTRLDAETGLLTIAPYLSPVHLAEPYLVAAFGLLTGVTRLIIDLRAGLGGTPETVAFVCGYLLGDEPVYLQDVVDRDGRARQFWSVPAANRLADDARIVVLTSSRTFSGCEELAYNLQALGRATIIGETTGGGAHPCEVFGLTDDLEVTIPVARSRNAVTGNNWEQVGVVPDIACPAERALEVARQTDR</sequence>
<proteinExistence type="predicted"/>
<dbReference type="InterPro" id="IPR005151">
    <property type="entry name" value="Tail-specific_protease"/>
</dbReference>
<dbReference type="InterPro" id="IPR029045">
    <property type="entry name" value="ClpP/crotonase-like_dom_sf"/>
</dbReference>
<reference evidence="2" key="2">
    <citation type="submission" date="2020-09" db="EMBL/GenBank/DDBJ databases">
        <authorList>
            <person name="Sun Q."/>
            <person name="Zhou Y."/>
        </authorList>
    </citation>
    <scope>NUCLEOTIDE SEQUENCE</scope>
    <source>
        <strain evidence="2">CGMCC 4.7306</strain>
    </source>
</reference>
<dbReference type="EMBL" id="BMMZ01000002">
    <property type="protein sequence ID" value="GGL52798.1"/>
    <property type="molecule type" value="Genomic_DNA"/>
</dbReference>
<dbReference type="SMART" id="SM00245">
    <property type="entry name" value="TSPc"/>
    <property type="match status" value="1"/>
</dbReference>
<dbReference type="GO" id="GO:0006508">
    <property type="term" value="P:proteolysis"/>
    <property type="evidence" value="ECO:0007669"/>
    <property type="project" value="InterPro"/>
</dbReference>
<feature type="domain" description="Tail specific protease" evidence="1">
    <location>
        <begin position="101"/>
        <end position="271"/>
    </location>
</feature>
<dbReference type="Proteomes" id="UP000613840">
    <property type="component" value="Unassembled WGS sequence"/>
</dbReference>
<comment type="caution">
    <text evidence="2">The sequence shown here is derived from an EMBL/GenBank/DDBJ whole genome shotgun (WGS) entry which is preliminary data.</text>
</comment>
<dbReference type="Gene3D" id="3.90.226.10">
    <property type="entry name" value="2-enoyl-CoA Hydratase, Chain A, domain 1"/>
    <property type="match status" value="1"/>
</dbReference>
<dbReference type="AlphaFoldDB" id="A0A917S2F0"/>
<dbReference type="SUPFAM" id="SSF52096">
    <property type="entry name" value="ClpP/crotonase"/>
    <property type="match status" value="1"/>
</dbReference>
<dbReference type="PANTHER" id="PTHR11261:SF3">
    <property type="entry name" value="RETINOL-BINDING PROTEIN 3"/>
    <property type="match status" value="1"/>
</dbReference>
<evidence type="ECO:0000313" key="3">
    <source>
        <dbReference type="Proteomes" id="UP000613840"/>
    </source>
</evidence>
<protein>
    <recommendedName>
        <fullName evidence="1">Tail specific protease domain-containing protein</fullName>
    </recommendedName>
</protein>